<evidence type="ECO:0000313" key="3">
    <source>
        <dbReference type="Proteomes" id="UP001607303"/>
    </source>
</evidence>
<name>A0ABD2CRV5_VESMC</name>
<sequence>MNESVLGQKRTEKLLFPRLGETDLAVYGTSETPRFRAERGLSSFMHKLYSFAPYRDLQLRSTFPTIIRGAGSPVKRQETIMARPFSSNDCRLTSTGPGLPVKSQYDEYLYYFWQLRSGGVTEYKEMYYSLSSSVELDPNGGMLEAVSNESALIVRHLVSVNYKENKSVGDSCSVLNSRTSNNEGKREKDSRDETDRTRCLREREYKDDVIAFQIVHVMWRFLNEPWDADVKGVWLRAVPMAYDTYALSHYTPISSLSLDVFVKLNNPGINEKAEISRISNSANSLNGHLVFGAEEEDRQGRKWSNVAQDEVTDSVLNFDCTSASYDEIDLEVSLDAKHRGCCGISLRCVDEDEDNEDEDNNGNDHYACLRQRASTTDSPRTERRGETGSQQQQQRCSSSSSSSSNSTNTDTDQNEIGVDDACINCSSRFDLEIANGFADSPISLGI</sequence>
<comment type="caution">
    <text evidence="2">The sequence shown here is derived from an EMBL/GenBank/DDBJ whole genome shotgun (WGS) entry which is preliminary data.</text>
</comment>
<evidence type="ECO:0000256" key="1">
    <source>
        <dbReference type="SAM" id="MobiDB-lite"/>
    </source>
</evidence>
<feature type="compositionally biased region" description="Basic and acidic residues" evidence="1">
    <location>
        <begin position="183"/>
        <end position="196"/>
    </location>
</feature>
<feature type="region of interest" description="Disordered" evidence="1">
    <location>
        <begin position="168"/>
        <end position="196"/>
    </location>
</feature>
<feature type="compositionally biased region" description="Low complexity" evidence="1">
    <location>
        <begin position="389"/>
        <end position="406"/>
    </location>
</feature>
<accession>A0ABD2CRV5</accession>
<dbReference type="EMBL" id="JAYRBN010000034">
    <property type="protein sequence ID" value="KAL2747840.1"/>
    <property type="molecule type" value="Genomic_DNA"/>
</dbReference>
<evidence type="ECO:0000313" key="2">
    <source>
        <dbReference type="EMBL" id="KAL2747840.1"/>
    </source>
</evidence>
<dbReference type="AlphaFoldDB" id="A0ABD2CRV5"/>
<protein>
    <submittedName>
        <fullName evidence="2">Uncharacterized protein</fullName>
    </submittedName>
</protein>
<proteinExistence type="predicted"/>
<feature type="compositionally biased region" description="Acidic residues" evidence="1">
    <location>
        <begin position="352"/>
        <end position="361"/>
    </location>
</feature>
<dbReference type="Proteomes" id="UP001607303">
    <property type="component" value="Unassembled WGS sequence"/>
</dbReference>
<feature type="region of interest" description="Disordered" evidence="1">
    <location>
        <begin position="352"/>
        <end position="414"/>
    </location>
</feature>
<reference evidence="2 3" key="1">
    <citation type="journal article" date="2024" name="Ann. Entomol. Soc. Am.">
        <title>Genomic analyses of the southern and eastern yellowjacket wasps (Hymenoptera: Vespidae) reveal evolutionary signatures of social life.</title>
        <authorList>
            <person name="Catto M.A."/>
            <person name="Caine P.B."/>
            <person name="Orr S.E."/>
            <person name="Hunt B.G."/>
            <person name="Goodisman M.A.D."/>
        </authorList>
    </citation>
    <scope>NUCLEOTIDE SEQUENCE [LARGE SCALE GENOMIC DNA]</scope>
    <source>
        <strain evidence="2">232</strain>
        <tissue evidence="2">Head and thorax</tissue>
    </source>
</reference>
<keyword evidence="3" id="KW-1185">Reference proteome</keyword>
<organism evidence="2 3">
    <name type="scientific">Vespula maculifrons</name>
    <name type="common">Eastern yellow jacket</name>
    <name type="synonym">Wasp</name>
    <dbReference type="NCBI Taxonomy" id="7453"/>
    <lineage>
        <taxon>Eukaryota</taxon>
        <taxon>Metazoa</taxon>
        <taxon>Ecdysozoa</taxon>
        <taxon>Arthropoda</taxon>
        <taxon>Hexapoda</taxon>
        <taxon>Insecta</taxon>
        <taxon>Pterygota</taxon>
        <taxon>Neoptera</taxon>
        <taxon>Endopterygota</taxon>
        <taxon>Hymenoptera</taxon>
        <taxon>Apocrita</taxon>
        <taxon>Aculeata</taxon>
        <taxon>Vespoidea</taxon>
        <taxon>Vespidae</taxon>
        <taxon>Vespinae</taxon>
        <taxon>Vespula</taxon>
    </lineage>
</organism>
<feature type="compositionally biased region" description="Polar residues" evidence="1">
    <location>
        <begin position="168"/>
        <end position="182"/>
    </location>
</feature>
<gene>
    <name evidence="2" type="ORF">V1477_003735</name>
</gene>